<dbReference type="OMA" id="RDIANTQ"/>
<protein>
    <recommendedName>
        <fullName evidence="5">CCHC-type domain-containing protein</fullName>
    </recommendedName>
</protein>
<evidence type="ECO:0000256" key="1">
    <source>
        <dbReference type="SAM" id="MobiDB-lite"/>
    </source>
</evidence>
<dbReference type="AlphaFoldDB" id="A0A1M2W1N7"/>
<evidence type="ECO:0000313" key="2">
    <source>
        <dbReference type="EMBL" id="OJT13775.1"/>
    </source>
</evidence>
<reference evidence="3 4" key="1">
    <citation type="submission" date="2016-10" db="EMBL/GenBank/DDBJ databases">
        <title>Genome sequence of the basidiomycete white-rot fungus Trametes pubescens.</title>
        <authorList>
            <person name="Makela M.R."/>
            <person name="Granchi Z."/>
            <person name="Peng M."/>
            <person name="De Vries R.P."/>
            <person name="Grigoriev I."/>
            <person name="Riley R."/>
            <person name="Hilden K."/>
        </authorList>
    </citation>
    <scope>NUCLEOTIDE SEQUENCE [LARGE SCALE GENOMIC DNA]</scope>
    <source>
        <strain evidence="3 4">FBCC735</strain>
    </source>
</reference>
<sequence length="499" mass="54443">MEFLLGHELIPGGDNAFTGESLISGLLHLAFSTTGDLAKRGILAFAHLAKGVLDHDAQTAVSDAVVERAEGQLRLRLDHHTSHVEDRLDEFSEMIGKMKQEMEGGSASLREACERVKGAEAALAAAREGIQESAQLIARPGEPASTASTLTIETAPVRVRRAATLADLLQRQVLVRGATLNSESGEPLGEGALKDRAREVLDEMDRGGLTAPEGGTVELAKILPHGDTVFTMSSIEAARWLLKPTVAKPFARKMGMAAQVVERTYRLVAERVPVSFDPRDAASLRAVEVAHKLKTGTLGRAEWIKPMERRFPGQRTAHLMLTVTGIEQANIALKGLFIAGRRILVRRDMDEPKRCARCQAYGGHFARDCKAPHDVCANCAASHPTSQCQVAADPYSYRCANCEVDGHAAWDRACPALRTRVSAQVNRKADSGFRFFVTNAPDTWVSDEEELARAPPPPTVWSQVRHRFDKADSDHRPTQARLDTFLDAPRQPANTVPPQ</sequence>
<dbReference type="STRING" id="154538.A0A1M2W1N7"/>
<evidence type="ECO:0008006" key="5">
    <source>
        <dbReference type="Google" id="ProtNLM"/>
    </source>
</evidence>
<comment type="caution">
    <text evidence="3">The sequence shown here is derived from an EMBL/GenBank/DDBJ whole genome shotgun (WGS) entry which is preliminary data.</text>
</comment>
<dbReference type="EMBL" id="MNAD01000361">
    <property type="protein sequence ID" value="OJT13785.1"/>
    <property type="molecule type" value="Genomic_DNA"/>
</dbReference>
<evidence type="ECO:0000313" key="3">
    <source>
        <dbReference type="EMBL" id="OJT13785.1"/>
    </source>
</evidence>
<dbReference type="EMBL" id="MNAD01000362">
    <property type="protein sequence ID" value="OJT13775.1"/>
    <property type="molecule type" value="Genomic_DNA"/>
</dbReference>
<accession>A0A1M2W1N7</accession>
<feature type="region of interest" description="Disordered" evidence="1">
    <location>
        <begin position="469"/>
        <end position="499"/>
    </location>
</feature>
<proteinExistence type="predicted"/>
<name>A0A1M2W1N7_TRAPU</name>
<gene>
    <name evidence="3" type="ORF">TRAPUB_9667</name>
    <name evidence="2" type="ORF">TRAPUB_9670</name>
</gene>
<keyword evidence="4" id="KW-1185">Reference proteome</keyword>
<dbReference type="OrthoDB" id="4230923at2759"/>
<dbReference type="Proteomes" id="UP000184267">
    <property type="component" value="Unassembled WGS sequence"/>
</dbReference>
<organism evidence="3 4">
    <name type="scientific">Trametes pubescens</name>
    <name type="common">White-rot fungus</name>
    <dbReference type="NCBI Taxonomy" id="154538"/>
    <lineage>
        <taxon>Eukaryota</taxon>
        <taxon>Fungi</taxon>
        <taxon>Dikarya</taxon>
        <taxon>Basidiomycota</taxon>
        <taxon>Agaricomycotina</taxon>
        <taxon>Agaricomycetes</taxon>
        <taxon>Polyporales</taxon>
        <taxon>Polyporaceae</taxon>
        <taxon>Trametes</taxon>
    </lineage>
</organism>
<evidence type="ECO:0000313" key="4">
    <source>
        <dbReference type="Proteomes" id="UP000184267"/>
    </source>
</evidence>